<protein>
    <recommendedName>
        <fullName evidence="4">Glycosyltransferase RgtA/B/C/D-like domain-containing protein</fullName>
    </recommendedName>
</protein>
<evidence type="ECO:0000256" key="1">
    <source>
        <dbReference type="SAM" id="Phobius"/>
    </source>
</evidence>
<proteinExistence type="predicted"/>
<name>A0A0G0T471_9BACT</name>
<keyword evidence="1" id="KW-1133">Transmembrane helix</keyword>
<feature type="transmembrane region" description="Helical" evidence="1">
    <location>
        <begin position="118"/>
        <end position="135"/>
    </location>
</feature>
<dbReference type="Proteomes" id="UP000034013">
    <property type="component" value="Unassembled WGS sequence"/>
</dbReference>
<dbReference type="AlphaFoldDB" id="A0A0G0T471"/>
<dbReference type="EMBL" id="LBZO01000053">
    <property type="protein sequence ID" value="KKR71799.1"/>
    <property type="molecule type" value="Genomic_DNA"/>
</dbReference>
<evidence type="ECO:0008006" key="4">
    <source>
        <dbReference type="Google" id="ProtNLM"/>
    </source>
</evidence>
<comment type="caution">
    <text evidence="2">The sequence shown here is derived from an EMBL/GenBank/DDBJ whole genome shotgun (WGS) entry which is preliminary data.</text>
</comment>
<evidence type="ECO:0000313" key="3">
    <source>
        <dbReference type="Proteomes" id="UP000034013"/>
    </source>
</evidence>
<keyword evidence="1" id="KW-0472">Membrane</keyword>
<feature type="transmembrane region" description="Helical" evidence="1">
    <location>
        <begin position="142"/>
        <end position="161"/>
    </location>
</feature>
<evidence type="ECO:0000313" key="2">
    <source>
        <dbReference type="EMBL" id="KKR71799.1"/>
    </source>
</evidence>
<gene>
    <name evidence="2" type="ORF">UU16_C0053G0006</name>
</gene>
<organism evidence="2 3">
    <name type="scientific">Candidatus Woesebacteria bacterium GW2011_GWA2_40_7</name>
    <dbReference type="NCBI Taxonomy" id="1618562"/>
    <lineage>
        <taxon>Bacteria</taxon>
        <taxon>Candidatus Woeseibacteriota</taxon>
    </lineage>
</organism>
<keyword evidence="1" id="KW-0812">Transmembrane</keyword>
<feature type="transmembrane region" description="Helical" evidence="1">
    <location>
        <begin position="185"/>
        <end position="206"/>
    </location>
</feature>
<feature type="transmembrane region" description="Helical" evidence="1">
    <location>
        <begin position="51"/>
        <end position="68"/>
    </location>
</feature>
<reference evidence="2 3" key="1">
    <citation type="journal article" date="2015" name="Nature">
        <title>rRNA introns, odd ribosomes, and small enigmatic genomes across a large radiation of phyla.</title>
        <authorList>
            <person name="Brown C.T."/>
            <person name="Hug L.A."/>
            <person name="Thomas B.C."/>
            <person name="Sharon I."/>
            <person name="Castelle C.J."/>
            <person name="Singh A."/>
            <person name="Wilkins M.J."/>
            <person name="Williams K.H."/>
            <person name="Banfield J.F."/>
        </authorList>
    </citation>
    <scope>NUCLEOTIDE SEQUENCE [LARGE SCALE GENOMIC DNA]</scope>
</reference>
<sequence length="320" mass="36107">MLLVLGTYLSSKFLPLSFFIIALSAYAYPAERLLAPLTIIILAFLNRRRKYWLISSVVAILVLIPLALVSSSPGANARILNLFQPASAIRLYLSYFSPNNLFSRPDPDLQRSLPEVSVFYWWMVIPFVISLARIRKLGIPKILLFWAVLAPIPGALSGDYFSTLRALPLFVVVTWIISKGLPKKAIIIIPLLVISLAELYSNLVLLKHERASVWNYEYKQVSQFISAHPNAQITVDNSRFRPIYILWAFHSQVSPQLLQSIADLLAVSDSQAQEHFLTQVATFTDINNKPTFRVFLTHPEQKCSVPVNRTNPLCGPFVVQ</sequence>
<accession>A0A0G0T471</accession>